<accession>A0ABN7XDS4</accession>
<reference evidence="1 2" key="1">
    <citation type="submission" date="2021-06" db="EMBL/GenBank/DDBJ databases">
        <authorList>
            <person name="Kallberg Y."/>
            <person name="Tangrot J."/>
            <person name="Rosling A."/>
        </authorList>
    </citation>
    <scope>NUCLEOTIDE SEQUENCE [LARGE SCALE GENOMIC DNA]</scope>
    <source>
        <strain evidence="1 2">120-4 pot B 10/14</strain>
    </source>
</reference>
<feature type="non-terminal residue" evidence="1">
    <location>
        <position position="46"/>
    </location>
</feature>
<name>A0ABN7XDS4_GIGMA</name>
<dbReference type="Proteomes" id="UP000789901">
    <property type="component" value="Unassembled WGS sequence"/>
</dbReference>
<dbReference type="EMBL" id="CAJVQB010119456">
    <property type="protein sequence ID" value="CAG8853062.1"/>
    <property type="molecule type" value="Genomic_DNA"/>
</dbReference>
<organism evidence="1 2">
    <name type="scientific">Gigaspora margarita</name>
    <dbReference type="NCBI Taxonomy" id="4874"/>
    <lineage>
        <taxon>Eukaryota</taxon>
        <taxon>Fungi</taxon>
        <taxon>Fungi incertae sedis</taxon>
        <taxon>Mucoromycota</taxon>
        <taxon>Glomeromycotina</taxon>
        <taxon>Glomeromycetes</taxon>
        <taxon>Diversisporales</taxon>
        <taxon>Gigasporaceae</taxon>
        <taxon>Gigaspora</taxon>
    </lineage>
</organism>
<proteinExistence type="predicted"/>
<sequence>MSKQIINMNSSWTMSKGLVHIIANDQYCTWTNVQFNLWTWTNIYGQ</sequence>
<evidence type="ECO:0000313" key="1">
    <source>
        <dbReference type="EMBL" id="CAG8853062.1"/>
    </source>
</evidence>
<comment type="caution">
    <text evidence="1">The sequence shown here is derived from an EMBL/GenBank/DDBJ whole genome shotgun (WGS) entry which is preliminary data.</text>
</comment>
<keyword evidence="2" id="KW-1185">Reference proteome</keyword>
<evidence type="ECO:0000313" key="2">
    <source>
        <dbReference type="Proteomes" id="UP000789901"/>
    </source>
</evidence>
<protein>
    <submittedName>
        <fullName evidence="1">22117_t:CDS:1</fullName>
    </submittedName>
</protein>
<gene>
    <name evidence="1" type="ORF">GMARGA_LOCUS41883</name>
</gene>